<feature type="transmembrane region" description="Helical" evidence="1">
    <location>
        <begin position="112"/>
        <end position="136"/>
    </location>
</feature>
<gene>
    <name evidence="2" type="ORF">D2E23_1178</name>
</gene>
<keyword evidence="3" id="KW-1185">Reference proteome</keyword>
<feature type="transmembrane region" description="Helical" evidence="1">
    <location>
        <begin position="39"/>
        <end position="60"/>
    </location>
</feature>
<feature type="transmembrane region" description="Helical" evidence="1">
    <location>
        <begin position="262"/>
        <end position="285"/>
    </location>
</feature>
<protein>
    <submittedName>
        <fullName evidence="2">Uncharacterized protein</fullName>
    </submittedName>
</protein>
<dbReference type="OrthoDB" id="9784157at2"/>
<evidence type="ECO:0000256" key="1">
    <source>
        <dbReference type="SAM" id="Phobius"/>
    </source>
</evidence>
<proteinExistence type="predicted"/>
<dbReference type="Proteomes" id="UP000288607">
    <property type="component" value="Unassembled WGS sequence"/>
</dbReference>
<keyword evidence="1" id="KW-1133">Transmembrane helix</keyword>
<accession>A0A430FDJ1</accession>
<sequence length="290" mass="31887">MSQDMPFGVGWSLLAGTVVFVVAAILTDRNRFNKSWIRIGLLTAVIVFCVLFASTTFFHWSYSRFDFWNKLISIVATVQFPWRLLGVASMLLVFISCIGIFVLKTNGGYRTLYMSVVASLIALCVIECGVATTTWMQNTEPVGDISSSEFKPTGNYGVMSGEYLPSKSDVGTLIANQEKYPSSKNVSISTYEKNGGKVYMMVTSASSGAEVTVPLLMYPHYVVQAEKDSSAFRLSANQDGVMVLHIPNGYRGSVTIHFIEPISWRIGEIISVVSSLVMVGVVIFCRKRAA</sequence>
<feature type="transmembrane region" description="Helical" evidence="1">
    <location>
        <begin position="80"/>
        <end position="103"/>
    </location>
</feature>
<feature type="transmembrane region" description="Helical" evidence="1">
    <location>
        <begin position="6"/>
        <end position="27"/>
    </location>
</feature>
<dbReference type="EMBL" id="QXGJ01000005">
    <property type="protein sequence ID" value="RSX50887.1"/>
    <property type="molecule type" value="Genomic_DNA"/>
</dbReference>
<keyword evidence="1" id="KW-0472">Membrane</keyword>
<dbReference type="RefSeq" id="WP_126030062.1">
    <property type="nucleotide sequence ID" value="NZ_QXGJ01000005.1"/>
</dbReference>
<evidence type="ECO:0000313" key="2">
    <source>
        <dbReference type="EMBL" id="RSX50887.1"/>
    </source>
</evidence>
<dbReference type="AlphaFoldDB" id="A0A430FDJ1"/>
<reference evidence="2 3" key="1">
    <citation type="submission" date="2018-09" db="EMBL/GenBank/DDBJ databases">
        <title>Characterization of the phylogenetic diversity of five novel species belonging to the genus Bifidobacterium.</title>
        <authorList>
            <person name="Lugli G.A."/>
            <person name="Duranti S."/>
            <person name="Milani C."/>
        </authorList>
    </citation>
    <scope>NUCLEOTIDE SEQUENCE [LARGE SCALE GENOMIC DNA]</scope>
    <source>
        <strain evidence="2 3">2028B</strain>
    </source>
</reference>
<keyword evidence="1" id="KW-0812">Transmembrane</keyword>
<organism evidence="2 3">
    <name type="scientific">Bifidobacterium callimiconis</name>
    <dbReference type="NCBI Taxonomy" id="2306973"/>
    <lineage>
        <taxon>Bacteria</taxon>
        <taxon>Bacillati</taxon>
        <taxon>Actinomycetota</taxon>
        <taxon>Actinomycetes</taxon>
        <taxon>Bifidobacteriales</taxon>
        <taxon>Bifidobacteriaceae</taxon>
        <taxon>Bifidobacterium</taxon>
    </lineage>
</organism>
<name>A0A430FDJ1_9BIFI</name>
<comment type="caution">
    <text evidence="2">The sequence shown here is derived from an EMBL/GenBank/DDBJ whole genome shotgun (WGS) entry which is preliminary data.</text>
</comment>
<evidence type="ECO:0000313" key="3">
    <source>
        <dbReference type="Proteomes" id="UP000288607"/>
    </source>
</evidence>